<dbReference type="EMBL" id="UOEW01000280">
    <property type="protein sequence ID" value="VAW40678.1"/>
    <property type="molecule type" value="Genomic_DNA"/>
</dbReference>
<evidence type="ECO:0000313" key="2">
    <source>
        <dbReference type="EMBL" id="VAW40678.1"/>
    </source>
</evidence>
<gene>
    <name evidence="2" type="ORF">MNBD_GAMMA01-1143</name>
</gene>
<keyword evidence="1" id="KW-1133">Transmembrane helix</keyword>
<reference evidence="2" key="1">
    <citation type="submission" date="2018-06" db="EMBL/GenBank/DDBJ databases">
        <authorList>
            <person name="Zhirakovskaya E."/>
        </authorList>
    </citation>
    <scope>NUCLEOTIDE SEQUENCE</scope>
</reference>
<feature type="transmembrane region" description="Helical" evidence="1">
    <location>
        <begin position="34"/>
        <end position="53"/>
    </location>
</feature>
<protein>
    <submittedName>
        <fullName evidence="2">Uncharacterized protein</fullName>
    </submittedName>
</protein>
<sequence>MKKSFMKLLSGVLGVFGLIVFIILVLVSDQSGKTVSSIISLIGVSIYILEGAFNVLRNTTLVKTYNLHILPTSIILILLYLVSWVFIP</sequence>
<accession>A0A3B0VAG5</accession>
<feature type="transmembrane region" description="Helical" evidence="1">
    <location>
        <begin position="65"/>
        <end position="87"/>
    </location>
</feature>
<feature type="transmembrane region" description="Helical" evidence="1">
    <location>
        <begin position="7"/>
        <end position="28"/>
    </location>
</feature>
<name>A0A3B0VAG5_9ZZZZ</name>
<keyword evidence="1" id="KW-0812">Transmembrane</keyword>
<keyword evidence="1" id="KW-0472">Membrane</keyword>
<evidence type="ECO:0000256" key="1">
    <source>
        <dbReference type="SAM" id="Phobius"/>
    </source>
</evidence>
<dbReference type="AlphaFoldDB" id="A0A3B0VAG5"/>
<organism evidence="2">
    <name type="scientific">hydrothermal vent metagenome</name>
    <dbReference type="NCBI Taxonomy" id="652676"/>
    <lineage>
        <taxon>unclassified sequences</taxon>
        <taxon>metagenomes</taxon>
        <taxon>ecological metagenomes</taxon>
    </lineage>
</organism>
<proteinExistence type="predicted"/>